<organism evidence="1 2">
    <name type="scientific">Rhizobium mesoamericanum STM3625</name>
    <dbReference type="NCBI Taxonomy" id="1211777"/>
    <lineage>
        <taxon>Bacteria</taxon>
        <taxon>Pseudomonadati</taxon>
        <taxon>Pseudomonadota</taxon>
        <taxon>Alphaproteobacteria</taxon>
        <taxon>Hyphomicrobiales</taxon>
        <taxon>Rhizobiaceae</taxon>
        <taxon>Rhizobium/Agrobacterium group</taxon>
        <taxon>Rhizobium</taxon>
    </lineage>
</organism>
<evidence type="ECO:0000313" key="1">
    <source>
        <dbReference type="EMBL" id="CCM75627.1"/>
    </source>
</evidence>
<evidence type="ECO:0000313" key="2">
    <source>
        <dbReference type="Proteomes" id="UP000009319"/>
    </source>
</evidence>
<protein>
    <submittedName>
        <fullName evidence="1">Uncharacterized protein</fullName>
    </submittedName>
</protein>
<gene>
    <name evidence="1" type="ORF">BN77_2796</name>
</gene>
<dbReference type="EMBL" id="CANI01000018">
    <property type="protein sequence ID" value="CCM75627.1"/>
    <property type="molecule type" value="Genomic_DNA"/>
</dbReference>
<dbReference type="AlphaFoldDB" id="K0PWG7"/>
<dbReference type="HOGENOM" id="CLU_3358085_0_0_5"/>
<name>K0PWG7_9HYPH</name>
<comment type="caution">
    <text evidence="1">The sequence shown here is derived from an EMBL/GenBank/DDBJ whole genome shotgun (WGS) entry which is preliminary data.</text>
</comment>
<accession>K0PWG7</accession>
<keyword evidence="2" id="KW-1185">Reference proteome</keyword>
<dbReference type="STRING" id="1211777.BN77_2796"/>
<sequence>MELHFPNGSEYGHLKVRRLTEIRTVTIPIWADDVLH</sequence>
<proteinExistence type="predicted"/>
<dbReference type="eggNOG" id="ENOG5030TG2">
    <property type="taxonomic scope" value="Bacteria"/>
</dbReference>
<dbReference type="Proteomes" id="UP000009319">
    <property type="component" value="Unassembled WGS sequence"/>
</dbReference>
<reference evidence="1 2" key="1">
    <citation type="journal article" date="2013" name="Genome Announc.">
        <title>Draft Genome Sequence of Rhizobium mesoamericanum STM3625, a Nitrogen-Fixing Symbiont of Mimosa pudica Isolated in French Guiana (South America).</title>
        <authorList>
            <person name="Moulin L."/>
            <person name="Mornico D."/>
            <person name="Melkonian R."/>
            <person name="Klonowska A."/>
        </authorList>
    </citation>
    <scope>NUCLEOTIDE SEQUENCE [LARGE SCALE GENOMIC DNA]</scope>
    <source>
        <strain evidence="1 2">STM3625</strain>
    </source>
</reference>